<dbReference type="PANTHER" id="PTHR46276:SF1">
    <property type="entry name" value="E3 UBIQUITIN-PROTEIN LIGASE UBR5"/>
    <property type="match status" value="1"/>
</dbReference>
<sequence length="85" mass="8300">MFSLSGSGSKSAGGGGGVGGGSGGSGGVGGGGGGGPSEMETSEDPGEDNAPLFYCPGKRGFYSPRQGKASFERLNAFRNTGRFPF</sequence>
<dbReference type="EMBL" id="QKKF02030351">
    <property type="protein sequence ID" value="RZF34807.1"/>
    <property type="molecule type" value="Genomic_DNA"/>
</dbReference>
<protein>
    <submittedName>
        <fullName evidence="2">Uncharacterized protein</fullName>
    </submittedName>
</protein>
<gene>
    <name evidence="2" type="ORF">LSTR_LSTR014974</name>
</gene>
<name>A0A482WMQ2_LAOST</name>
<comment type="caution">
    <text evidence="2">The sequence shown here is derived from an EMBL/GenBank/DDBJ whole genome shotgun (WGS) entry which is preliminary data.</text>
</comment>
<accession>A0A482WMQ2</accession>
<dbReference type="SMR" id="A0A482WMQ2"/>
<feature type="compositionally biased region" description="Low complexity" evidence="1">
    <location>
        <begin position="1"/>
        <end position="10"/>
    </location>
</feature>
<dbReference type="OrthoDB" id="298098at2759"/>
<proteinExistence type="predicted"/>
<dbReference type="AlphaFoldDB" id="A0A482WMQ2"/>
<organism evidence="2 3">
    <name type="scientific">Laodelphax striatellus</name>
    <name type="common">Small brown planthopper</name>
    <name type="synonym">Delphax striatella</name>
    <dbReference type="NCBI Taxonomy" id="195883"/>
    <lineage>
        <taxon>Eukaryota</taxon>
        <taxon>Metazoa</taxon>
        <taxon>Ecdysozoa</taxon>
        <taxon>Arthropoda</taxon>
        <taxon>Hexapoda</taxon>
        <taxon>Insecta</taxon>
        <taxon>Pterygota</taxon>
        <taxon>Neoptera</taxon>
        <taxon>Paraneoptera</taxon>
        <taxon>Hemiptera</taxon>
        <taxon>Auchenorrhyncha</taxon>
        <taxon>Fulgoroidea</taxon>
        <taxon>Delphacidae</taxon>
        <taxon>Criomorphinae</taxon>
        <taxon>Laodelphax</taxon>
    </lineage>
</organism>
<evidence type="ECO:0000313" key="3">
    <source>
        <dbReference type="Proteomes" id="UP000291343"/>
    </source>
</evidence>
<dbReference type="STRING" id="195883.A0A482WMQ2"/>
<dbReference type="GO" id="GO:0000209">
    <property type="term" value="P:protein polyubiquitination"/>
    <property type="evidence" value="ECO:0007669"/>
    <property type="project" value="TreeGrafter"/>
</dbReference>
<dbReference type="GO" id="GO:0034450">
    <property type="term" value="F:ubiquitin-ubiquitin ligase activity"/>
    <property type="evidence" value="ECO:0007669"/>
    <property type="project" value="TreeGrafter"/>
</dbReference>
<dbReference type="PANTHER" id="PTHR46276">
    <property type="entry name" value="E3 UBIQUITIN-PROTEIN LIGASE UBR5"/>
    <property type="match status" value="1"/>
</dbReference>
<dbReference type="GO" id="GO:0090263">
    <property type="term" value="P:positive regulation of canonical Wnt signaling pathway"/>
    <property type="evidence" value="ECO:0007669"/>
    <property type="project" value="TreeGrafter"/>
</dbReference>
<feature type="region of interest" description="Disordered" evidence="1">
    <location>
        <begin position="1"/>
        <end position="53"/>
    </location>
</feature>
<dbReference type="GO" id="GO:0005737">
    <property type="term" value="C:cytoplasm"/>
    <property type="evidence" value="ECO:0007669"/>
    <property type="project" value="TreeGrafter"/>
</dbReference>
<evidence type="ECO:0000256" key="1">
    <source>
        <dbReference type="SAM" id="MobiDB-lite"/>
    </source>
</evidence>
<dbReference type="GO" id="GO:0005634">
    <property type="term" value="C:nucleus"/>
    <property type="evidence" value="ECO:0007669"/>
    <property type="project" value="TreeGrafter"/>
</dbReference>
<reference evidence="2 3" key="1">
    <citation type="journal article" date="2017" name="Gigascience">
        <title>Genome sequence of the small brown planthopper, Laodelphax striatellus.</title>
        <authorList>
            <person name="Zhu J."/>
            <person name="Jiang F."/>
            <person name="Wang X."/>
            <person name="Yang P."/>
            <person name="Bao Y."/>
            <person name="Zhao W."/>
            <person name="Wang W."/>
            <person name="Lu H."/>
            <person name="Wang Q."/>
            <person name="Cui N."/>
            <person name="Li J."/>
            <person name="Chen X."/>
            <person name="Luo L."/>
            <person name="Yu J."/>
            <person name="Kang L."/>
            <person name="Cui F."/>
        </authorList>
    </citation>
    <scope>NUCLEOTIDE SEQUENCE [LARGE SCALE GENOMIC DNA]</scope>
    <source>
        <strain evidence="2">Lst14</strain>
    </source>
</reference>
<dbReference type="InParanoid" id="A0A482WMQ2"/>
<keyword evidence="3" id="KW-1185">Reference proteome</keyword>
<evidence type="ECO:0000313" key="2">
    <source>
        <dbReference type="EMBL" id="RZF34807.1"/>
    </source>
</evidence>
<feature type="compositionally biased region" description="Gly residues" evidence="1">
    <location>
        <begin position="11"/>
        <end position="36"/>
    </location>
</feature>
<dbReference type="Proteomes" id="UP000291343">
    <property type="component" value="Unassembled WGS sequence"/>
</dbReference>